<dbReference type="EMBL" id="SDWW01000020">
    <property type="protein sequence ID" value="RYV51163.1"/>
    <property type="molecule type" value="Genomic_DNA"/>
</dbReference>
<dbReference type="InterPro" id="IPR028082">
    <property type="entry name" value="Peripla_BP_I"/>
</dbReference>
<dbReference type="Gene3D" id="1.10.260.40">
    <property type="entry name" value="lambda repressor-like DNA-binding domains"/>
    <property type="match status" value="1"/>
</dbReference>
<keyword evidence="3" id="KW-0804">Transcription</keyword>
<evidence type="ECO:0000256" key="3">
    <source>
        <dbReference type="ARBA" id="ARBA00023163"/>
    </source>
</evidence>
<protein>
    <submittedName>
        <fullName evidence="5">LacI family transcriptional regulator</fullName>
    </submittedName>
</protein>
<organism evidence="5 6">
    <name type="scientific">Pengzhenrongella frigida</name>
    <dbReference type="NCBI Taxonomy" id="1259133"/>
    <lineage>
        <taxon>Bacteria</taxon>
        <taxon>Bacillati</taxon>
        <taxon>Actinomycetota</taxon>
        <taxon>Actinomycetes</taxon>
        <taxon>Micrococcales</taxon>
        <taxon>Pengzhenrongella</taxon>
    </lineage>
</organism>
<sequence>MAATTRISDVATAAGVSVGTVSNVLNRPHLVTANTRDRVTAAIESLGFVRNESARQLRAGSSRAIGLVVIDAANPFFADVARGVEDCVDDVGGVVLLGNSGGEEARERRYLEHFEEQRVRGVLIAPLTDVAPPLGALARLGIPVVFLDRNAEDLAHSSVSVDDVAGGRIATEHLIAQGHRRVAFVGGPSTLRQVRDRRQGAEEVVAGTADASLLAISTRGLTVASGRQAADDLVAMPAEVRPTAVFAANDLIAIGLLQGALALGLQVPRDLAIVGYDDIEFAAAAAVPLSSVRQPRVELGRRGAELLFEELAALESGRKVKHQHVRFKPELVVRLSSA</sequence>
<evidence type="ECO:0000256" key="2">
    <source>
        <dbReference type="ARBA" id="ARBA00023125"/>
    </source>
</evidence>
<dbReference type="PANTHER" id="PTHR30146:SF109">
    <property type="entry name" value="HTH-TYPE TRANSCRIPTIONAL REGULATOR GALS"/>
    <property type="match status" value="1"/>
</dbReference>
<dbReference type="InterPro" id="IPR000843">
    <property type="entry name" value="HTH_LacI"/>
</dbReference>
<dbReference type="GO" id="GO:0000976">
    <property type="term" value="F:transcription cis-regulatory region binding"/>
    <property type="evidence" value="ECO:0007669"/>
    <property type="project" value="TreeGrafter"/>
</dbReference>
<evidence type="ECO:0000259" key="4">
    <source>
        <dbReference type="PROSITE" id="PS50932"/>
    </source>
</evidence>
<dbReference type="AlphaFoldDB" id="A0A4Q5N1L3"/>
<dbReference type="SUPFAM" id="SSF47413">
    <property type="entry name" value="lambda repressor-like DNA-binding domains"/>
    <property type="match status" value="1"/>
</dbReference>
<dbReference type="Gene3D" id="3.40.50.2300">
    <property type="match status" value="2"/>
</dbReference>
<keyword evidence="1" id="KW-0805">Transcription regulation</keyword>
<comment type="caution">
    <text evidence="5">The sequence shown here is derived from an EMBL/GenBank/DDBJ whole genome shotgun (WGS) entry which is preliminary data.</text>
</comment>
<dbReference type="PROSITE" id="PS00356">
    <property type="entry name" value="HTH_LACI_1"/>
    <property type="match status" value="1"/>
</dbReference>
<dbReference type="Proteomes" id="UP000293764">
    <property type="component" value="Unassembled WGS sequence"/>
</dbReference>
<evidence type="ECO:0000256" key="1">
    <source>
        <dbReference type="ARBA" id="ARBA00023015"/>
    </source>
</evidence>
<proteinExistence type="predicted"/>
<evidence type="ECO:0000313" key="5">
    <source>
        <dbReference type="EMBL" id="RYV51163.1"/>
    </source>
</evidence>
<dbReference type="SMART" id="SM00354">
    <property type="entry name" value="HTH_LACI"/>
    <property type="match status" value="1"/>
</dbReference>
<dbReference type="InterPro" id="IPR010982">
    <property type="entry name" value="Lambda_DNA-bd_dom_sf"/>
</dbReference>
<gene>
    <name evidence="5" type="ORF">EUA98_09725</name>
</gene>
<name>A0A4Q5N1L3_9MICO</name>
<dbReference type="SUPFAM" id="SSF53822">
    <property type="entry name" value="Periplasmic binding protein-like I"/>
    <property type="match status" value="1"/>
</dbReference>
<dbReference type="Pfam" id="PF13377">
    <property type="entry name" value="Peripla_BP_3"/>
    <property type="match status" value="1"/>
</dbReference>
<dbReference type="PANTHER" id="PTHR30146">
    <property type="entry name" value="LACI-RELATED TRANSCRIPTIONAL REPRESSOR"/>
    <property type="match status" value="1"/>
</dbReference>
<dbReference type="RefSeq" id="WP_130102486.1">
    <property type="nucleotide sequence ID" value="NZ_SDWW01000020.1"/>
</dbReference>
<feature type="domain" description="HTH lacI-type" evidence="4">
    <location>
        <begin position="5"/>
        <end position="59"/>
    </location>
</feature>
<dbReference type="Pfam" id="PF00356">
    <property type="entry name" value="LacI"/>
    <property type="match status" value="1"/>
</dbReference>
<dbReference type="CDD" id="cd01392">
    <property type="entry name" value="HTH_LacI"/>
    <property type="match status" value="1"/>
</dbReference>
<keyword evidence="6" id="KW-1185">Reference proteome</keyword>
<keyword evidence="2" id="KW-0238">DNA-binding</keyword>
<dbReference type="OrthoDB" id="37081at2"/>
<reference evidence="5 6" key="1">
    <citation type="submission" date="2019-01" db="EMBL/GenBank/DDBJ databases">
        <title>Novel species of Cellulomonas.</title>
        <authorList>
            <person name="Liu Q."/>
            <person name="Xin Y.-H."/>
        </authorList>
    </citation>
    <scope>NUCLEOTIDE SEQUENCE [LARGE SCALE GENOMIC DNA]</scope>
    <source>
        <strain evidence="5 6">HLT2-17</strain>
    </source>
</reference>
<evidence type="ECO:0000313" key="6">
    <source>
        <dbReference type="Proteomes" id="UP000293764"/>
    </source>
</evidence>
<accession>A0A4Q5N1L3</accession>
<dbReference type="PROSITE" id="PS50932">
    <property type="entry name" value="HTH_LACI_2"/>
    <property type="match status" value="1"/>
</dbReference>
<dbReference type="GO" id="GO:0003700">
    <property type="term" value="F:DNA-binding transcription factor activity"/>
    <property type="evidence" value="ECO:0007669"/>
    <property type="project" value="TreeGrafter"/>
</dbReference>
<dbReference type="InterPro" id="IPR046335">
    <property type="entry name" value="LacI/GalR-like_sensor"/>
</dbReference>